<keyword evidence="3" id="KW-1185">Reference proteome</keyword>
<dbReference type="AlphaFoldDB" id="A0A834W5N2"/>
<comment type="caution">
    <text evidence="2">The sequence shown here is derived from an EMBL/GenBank/DDBJ whole genome shotgun (WGS) entry which is preliminary data.</text>
</comment>
<accession>A0A834W5N2</accession>
<name>A0A834W5N2_9FABA</name>
<evidence type="ECO:0000256" key="1">
    <source>
        <dbReference type="SAM" id="Phobius"/>
    </source>
</evidence>
<reference evidence="2" key="1">
    <citation type="submission" date="2020-09" db="EMBL/GenBank/DDBJ databases">
        <title>Genome-Enabled Discovery of Anthraquinone Biosynthesis in Senna tora.</title>
        <authorList>
            <person name="Kang S.-H."/>
            <person name="Pandey R.P."/>
            <person name="Lee C.-M."/>
            <person name="Sim J.-S."/>
            <person name="Jeong J.-T."/>
            <person name="Choi B.-S."/>
            <person name="Jung M."/>
            <person name="Ginzburg D."/>
            <person name="Zhao K."/>
            <person name="Won S.Y."/>
            <person name="Oh T.-J."/>
            <person name="Yu Y."/>
            <person name="Kim N.-H."/>
            <person name="Lee O.R."/>
            <person name="Lee T.-H."/>
            <person name="Bashyal P."/>
            <person name="Kim T.-S."/>
            <person name="Lee W.-H."/>
            <person name="Kawkins C."/>
            <person name="Kim C.-K."/>
            <person name="Kim J.S."/>
            <person name="Ahn B.O."/>
            <person name="Rhee S.Y."/>
            <person name="Sohng J.K."/>
        </authorList>
    </citation>
    <scope>NUCLEOTIDE SEQUENCE</scope>
    <source>
        <tissue evidence="2">Leaf</tissue>
    </source>
</reference>
<dbReference type="Proteomes" id="UP000634136">
    <property type="component" value="Unassembled WGS sequence"/>
</dbReference>
<keyword evidence="1" id="KW-0812">Transmembrane</keyword>
<evidence type="ECO:0000313" key="3">
    <source>
        <dbReference type="Proteomes" id="UP000634136"/>
    </source>
</evidence>
<evidence type="ECO:0000313" key="2">
    <source>
        <dbReference type="EMBL" id="KAF7806736.1"/>
    </source>
</evidence>
<sequence length="101" mass="11235">MAAQLGFTSSISFCSLSCLILGVLITALEKQNELDWHQNAGTRRSSGIGYEPAYGKFRSSNVIDGNEGKPLKFQRVLRLPFELPSSRARKFKFAKLLLEIA</sequence>
<gene>
    <name evidence="2" type="ORF">G2W53_038897</name>
</gene>
<dbReference type="EMBL" id="JAAIUW010000012">
    <property type="protein sequence ID" value="KAF7806736.1"/>
    <property type="molecule type" value="Genomic_DNA"/>
</dbReference>
<protein>
    <submittedName>
        <fullName evidence="2">Uncharacterized protein</fullName>
    </submittedName>
</protein>
<feature type="transmembrane region" description="Helical" evidence="1">
    <location>
        <begin position="6"/>
        <end position="28"/>
    </location>
</feature>
<keyword evidence="1" id="KW-1133">Transmembrane helix</keyword>
<proteinExistence type="predicted"/>
<keyword evidence="1" id="KW-0472">Membrane</keyword>
<organism evidence="2 3">
    <name type="scientific">Senna tora</name>
    <dbReference type="NCBI Taxonomy" id="362788"/>
    <lineage>
        <taxon>Eukaryota</taxon>
        <taxon>Viridiplantae</taxon>
        <taxon>Streptophyta</taxon>
        <taxon>Embryophyta</taxon>
        <taxon>Tracheophyta</taxon>
        <taxon>Spermatophyta</taxon>
        <taxon>Magnoliopsida</taxon>
        <taxon>eudicotyledons</taxon>
        <taxon>Gunneridae</taxon>
        <taxon>Pentapetalae</taxon>
        <taxon>rosids</taxon>
        <taxon>fabids</taxon>
        <taxon>Fabales</taxon>
        <taxon>Fabaceae</taxon>
        <taxon>Caesalpinioideae</taxon>
        <taxon>Cassia clade</taxon>
        <taxon>Senna</taxon>
    </lineage>
</organism>